<dbReference type="AlphaFoldDB" id="T2IHI7"/>
<gene>
    <name evidence="2" type="ORF">CWATWH8502_1448</name>
</gene>
<keyword evidence="1" id="KW-0732">Signal</keyword>
<reference evidence="2 3" key="1">
    <citation type="submission" date="2013-01" db="EMBL/GenBank/DDBJ databases">
        <authorList>
            <person name="Bench S."/>
        </authorList>
    </citation>
    <scope>NUCLEOTIDE SEQUENCE [LARGE SCALE GENOMIC DNA]</scope>
    <source>
        <strain evidence="2 3">WH 8502</strain>
    </source>
</reference>
<protein>
    <submittedName>
        <fullName evidence="2">Uncharacterized protein</fullName>
    </submittedName>
</protein>
<feature type="chain" id="PRO_5004590081" evidence="1">
    <location>
        <begin position="25"/>
        <end position="185"/>
    </location>
</feature>
<dbReference type="Proteomes" id="UP000018348">
    <property type="component" value="Unassembled WGS sequence"/>
</dbReference>
<dbReference type="RefSeq" id="WP_021830894.1">
    <property type="nucleotide sequence ID" value="NZ_CAQK01000510.1"/>
</dbReference>
<organism evidence="2 3">
    <name type="scientific">Crocosphaera watsonii WH 8502</name>
    <dbReference type="NCBI Taxonomy" id="423474"/>
    <lineage>
        <taxon>Bacteria</taxon>
        <taxon>Bacillati</taxon>
        <taxon>Cyanobacteriota</taxon>
        <taxon>Cyanophyceae</taxon>
        <taxon>Oscillatoriophycideae</taxon>
        <taxon>Chroococcales</taxon>
        <taxon>Aphanothecaceae</taxon>
        <taxon>Crocosphaera</taxon>
    </lineage>
</organism>
<feature type="signal peptide" evidence="1">
    <location>
        <begin position="1"/>
        <end position="24"/>
    </location>
</feature>
<evidence type="ECO:0000313" key="3">
    <source>
        <dbReference type="Proteomes" id="UP000018348"/>
    </source>
</evidence>
<dbReference type="EMBL" id="CAQK01000510">
    <property type="protein sequence ID" value="CCQ51685.1"/>
    <property type="molecule type" value="Genomic_DNA"/>
</dbReference>
<evidence type="ECO:0000313" key="2">
    <source>
        <dbReference type="EMBL" id="CCQ51685.1"/>
    </source>
</evidence>
<accession>T2IHI7</accession>
<reference evidence="2 3" key="2">
    <citation type="submission" date="2013-09" db="EMBL/GenBank/DDBJ databases">
        <title>Whole genome comparison of six Crocosphaera watsonii strains with differing phenotypes.</title>
        <authorList>
            <person name="Bench S.R."/>
            <person name="Heller P."/>
            <person name="Frank I."/>
            <person name="Arciniega M."/>
            <person name="Shilova I.N."/>
            <person name="Zehr J.P."/>
        </authorList>
    </citation>
    <scope>NUCLEOTIDE SEQUENCE [LARGE SCALE GENOMIC DNA]</scope>
    <source>
        <strain evidence="2 3">WH 8502</strain>
    </source>
</reference>
<proteinExistence type="predicted"/>
<comment type="caution">
    <text evidence="2">The sequence shown here is derived from an EMBL/GenBank/DDBJ whole genome shotgun (WGS) entry which is preliminary data.</text>
</comment>
<sequence length="185" mass="20057">MKNYRAIASCLSLSPLLLSSSVLAGTITQNGTQLLNNPDVSFPTISPTLIGDTLRFGTGRAFGETILRWDLFPANTLTNNSPTERINVTANLGRLRSTSSRFPGDWDFTIYLWDGTNIVGGIFGDNGRGFFSSVTGTSNGTFNTIREGAKFYPGSGFPDINKYANFNVDFELGQTTTRVTLYGLG</sequence>
<name>T2IHI7_CROWT</name>
<evidence type="ECO:0000256" key="1">
    <source>
        <dbReference type="SAM" id="SignalP"/>
    </source>
</evidence>